<dbReference type="PANTHER" id="PTHR31728">
    <property type="entry name" value="ABRAXAS FAMILY MEMBER"/>
    <property type="match status" value="1"/>
</dbReference>
<dbReference type="GO" id="GO:0008017">
    <property type="term" value="F:microtubule binding"/>
    <property type="evidence" value="ECO:0007669"/>
    <property type="project" value="TreeGrafter"/>
</dbReference>
<dbReference type="InterPro" id="IPR023238">
    <property type="entry name" value="FAM175"/>
</dbReference>
<protein>
    <submittedName>
        <fullName evidence="3">Uncharacterized protein</fullName>
    </submittedName>
</protein>
<evidence type="ECO:0000256" key="1">
    <source>
        <dbReference type="SAM" id="Coils"/>
    </source>
</evidence>
<dbReference type="GO" id="GO:0005634">
    <property type="term" value="C:nucleus"/>
    <property type="evidence" value="ECO:0007669"/>
    <property type="project" value="TreeGrafter"/>
</dbReference>
<reference evidence="3" key="2">
    <citation type="journal article" date="2021" name="Genome Biol. Evol.">
        <title>Developing a high-quality reference genome for a parasitic bivalve with doubly uniparental inheritance (Bivalvia: Unionida).</title>
        <authorList>
            <person name="Smith C.H."/>
        </authorList>
    </citation>
    <scope>NUCLEOTIDE SEQUENCE</scope>
    <source>
        <strain evidence="3">CHS0354</strain>
        <tissue evidence="3">Mantle</tissue>
    </source>
</reference>
<dbReference type="AlphaFoldDB" id="A0AAE0W4J8"/>
<sequence>MRAMAGYVSGAVLASLFYDHANSRGDQMGLLLGEVVSHVKDTISDSQIQNSEVETRIYIYASVPFKYDQKFYGRDGQISIDQIKNVLGGRYQDIRGWYSFRRNSSMTISLRERTLHSTLLETLVRTHLDNFLFLLCTVWVTEDHSTHSWDHSFYRLGPRGFQTVPVEVTNLGDTTHTEYKQRSSHMVCPKQSVMQSVFHDQEQLFLNSAGRVDVEKIQCLTETVHSKLKVLAEAVSDSEHRLAELQNEVDQYREKIQQKSPSLEEEEQGLNRIQEVKKKLSIDDLLSLDSVDNKPSVEKIQEDQHVKETDMMKSEEHERNPKIFNFSGSKSSKIVTLTHPLPFHEMRKTSNRQDVSEKMEVDVDSTSQSDGRINSNHQTDKQKRENNSDPFFFVSAILDKQKGVTRSGDEVGDRESTVLLQMGPEKRMPRGKMDSLSDDIHKPLDGNVANPVLTYDEVQESGSFRNTGTSSSSCVDSKQDIKSEKSRSQRLRTNQKVDLSRSRSQEKTDSSKFGLRSSSKNRSDSVTDISSSMEVREHNNTASDGHYRENIKSVKIKEPKSFETSSLTEKDIQKNGHEIEILSSPVY</sequence>
<feature type="compositionally biased region" description="Basic and acidic residues" evidence="2">
    <location>
        <begin position="477"/>
        <end position="487"/>
    </location>
</feature>
<name>A0AAE0W4J8_9BIVA</name>
<feature type="compositionally biased region" description="Basic and acidic residues" evidence="2">
    <location>
        <begin position="424"/>
        <end position="444"/>
    </location>
</feature>
<dbReference type="EMBL" id="JAEAOA010000874">
    <property type="protein sequence ID" value="KAK3600839.1"/>
    <property type="molecule type" value="Genomic_DNA"/>
</dbReference>
<dbReference type="GO" id="GO:0070536">
    <property type="term" value="P:protein K63-linked deubiquitination"/>
    <property type="evidence" value="ECO:0007669"/>
    <property type="project" value="TreeGrafter"/>
</dbReference>
<keyword evidence="1" id="KW-0175">Coiled coil</keyword>
<dbReference type="GO" id="GO:0090307">
    <property type="term" value="P:mitotic spindle assembly"/>
    <property type="evidence" value="ECO:0007669"/>
    <property type="project" value="TreeGrafter"/>
</dbReference>
<feature type="compositionally biased region" description="Basic and acidic residues" evidence="2">
    <location>
        <begin position="498"/>
        <end position="510"/>
    </location>
</feature>
<feature type="compositionally biased region" description="Basic and acidic residues" evidence="2">
    <location>
        <begin position="534"/>
        <end position="556"/>
    </location>
</feature>
<evidence type="ECO:0000256" key="2">
    <source>
        <dbReference type="SAM" id="MobiDB-lite"/>
    </source>
</evidence>
<feature type="compositionally biased region" description="Polar residues" evidence="2">
    <location>
        <begin position="461"/>
        <end position="476"/>
    </location>
</feature>
<feature type="compositionally biased region" description="Basic and acidic residues" evidence="2">
    <location>
        <begin position="403"/>
        <end position="416"/>
    </location>
</feature>
<feature type="region of interest" description="Disordered" evidence="2">
    <location>
        <begin position="461"/>
        <end position="556"/>
    </location>
</feature>
<dbReference type="GO" id="GO:0031593">
    <property type="term" value="F:polyubiquitin modification-dependent protein binding"/>
    <property type="evidence" value="ECO:0007669"/>
    <property type="project" value="TreeGrafter"/>
</dbReference>
<reference evidence="3" key="1">
    <citation type="journal article" date="2021" name="Genome Biol. Evol.">
        <title>A High-Quality Reference Genome for a Parasitic Bivalve with Doubly Uniparental Inheritance (Bivalvia: Unionida).</title>
        <authorList>
            <person name="Smith C.H."/>
        </authorList>
    </citation>
    <scope>NUCLEOTIDE SEQUENCE</scope>
    <source>
        <strain evidence="3">CHS0354</strain>
    </source>
</reference>
<evidence type="ECO:0000313" key="4">
    <source>
        <dbReference type="Proteomes" id="UP001195483"/>
    </source>
</evidence>
<feature type="region of interest" description="Disordered" evidence="2">
    <location>
        <begin position="403"/>
        <end position="448"/>
    </location>
</feature>
<dbReference type="PRINTS" id="PR02051">
    <property type="entry name" value="PROTEINF175"/>
</dbReference>
<feature type="coiled-coil region" evidence="1">
    <location>
        <begin position="228"/>
        <end position="283"/>
    </location>
</feature>
<feature type="region of interest" description="Disordered" evidence="2">
    <location>
        <begin position="345"/>
        <end position="388"/>
    </location>
</feature>
<dbReference type="Pfam" id="PF21125">
    <property type="entry name" value="MPN_2A_DUB_like"/>
    <property type="match status" value="1"/>
</dbReference>
<organism evidence="3 4">
    <name type="scientific">Potamilus streckersoni</name>
    <dbReference type="NCBI Taxonomy" id="2493646"/>
    <lineage>
        <taxon>Eukaryota</taxon>
        <taxon>Metazoa</taxon>
        <taxon>Spiralia</taxon>
        <taxon>Lophotrochozoa</taxon>
        <taxon>Mollusca</taxon>
        <taxon>Bivalvia</taxon>
        <taxon>Autobranchia</taxon>
        <taxon>Heteroconchia</taxon>
        <taxon>Palaeoheterodonta</taxon>
        <taxon>Unionida</taxon>
        <taxon>Unionoidea</taxon>
        <taxon>Unionidae</taxon>
        <taxon>Ambleminae</taxon>
        <taxon>Lampsilini</taxon>
        <taxon>Potamilus</taxon>
    </lineage>
</organism>
<feature type="compositionally biased region" description="Basic and acidic residues" evidence="2">
    <location>
        <begin position="378"/>
        <end position="387"/>
    </location>
</feature>
<reference evidence="3" key="3">
    <citation type="submission" date="2023-05" db="EMBL/GenBank/DDBJ databases">
        <authorList>
            <person name="Smith C.H."/>
        </authorList>
    </citation>
    <scope>NUCLEOTIDE SEQUENCE</scope>
    <source>
        <strain evidence="3">CHS0354</strain>
        <tissue evidence="3">Mantle</tissue>
    </source>
</reference>
<keyword evidence="4" id="KW-1185">Reference proteome</keyword>
<comment type="caution">
    <text evidence="3">The sequence shown here is derived from an EMBL/GenBank/DDBJ whole genome shotgun (WGS) entry which is preliminary data.</text>
</comment>
<accession>A0AAE0W4J8</accession>
<dbReference type="Proteomes" id="UP001195483">
    <property type="component" value="Unassembled WGS sequence"/>
</dbReference>
<evidence type="ECO:0000313" key="3">
    <source>
        <dbReference type="EMBL" id="KAK3600839.1"/>
    </source>
</evidence>
<dbReference type="GO" id="GO:0008608">
    <property type="term" value="P:attachment of spindle microtubules to kinetochore"/>
    <property type="evidence" value="ECO:0007669"/>
    <property type="project" value="TreeGrafter"/>
</dbReference>
<dbReference type="PANTHER" id="PTHR31728:SF5">
    <property type="entry name" value="OS07G0540200 PROTEIN"/>
    <property type="match status" value="1"/>
</dbReference>
<feature type="compositionally biased region" description="Polar residues" evidence="2">
    <location>
        <begin position="364"/>
        <end position="377"/>
    </location>
</feature>
<proteinExistence type="predicted"/>
<dbReference type="CDD" id="cd23519">
    <property type="entry name" value="Abraxas-like_domain"/>
    <property type="match status" value="1"/>
</dbReference>
<gene>
    <name evidence="3" type="ORF">CHS0354_014200</name>
</gene>
<feature type="compositionally biased region" description="Polar residues" evidence="2">
    <location>
        <begin position="516"/>
        <end position="533"/>
    </location>
</feature>